<dbReference type="AlphaFoldDB" id="A0A0F3IS35"/>
<feature type="transmembrane region" description="Helical" evidence="1">
    <location>
        <begin position="257"/>
        <end position="287"/>
    </location>
</feature>
<feature type="transmembrane region" description="Helical" evidence="1">
    <location>
        <begin position="108"/>
        <end position="132"/>
    </location>
</feature>
<feature type="transmembrane region" description="Helical" evidence="1">
    <location>
        <begin position="31"/>
        <end position="59"/>
    </location>
</feature>
<accession>A0A0F3IS35</accession>
<keyword evidence="1" id="KW-0472">Membrane</keyword>
<dbReference type="EMBL" id="LAJY01000296">
    <property type="protein sequence ID" value="KJV09363.1"/>
    <property type="molecule type" value="Genomic_DNA"/>
</dbReference>
<evidence type="ECO:0000313" key="3">
    <source>
        <dbReference type="Proteomes" id="UP000033774"/>
    </source>
</evidence>
<organism evidence="2 3">
    <name type="scientific">Elstera litoralis</name>
    <dbReference type="NCBI Taxonomy" id="552518"/>
    <lineage>
        <taxon>Bacteria</taxon>
        <taxon>Pseudomonadati</taxon>
        <taxon>Pseudomonadota</taxon>
        <taxon>Alphaproteobacteria</taxon>
        <taxon>Rhodospirillales</taxon>
        <taxon>Rhodospirillaceae</taxon>
        <taxon>Elstera</taxon>
    </lineage>
</organism>
<evidence type="ECO:0008006" key="4">
    <source>
        <dbReference type="Google" id="ProtNLM"/>
    </source>
</evidence>
<keyword evidence="1" id="KW-1133">Transmembrane helix</keyword>
<proteinExistence type="predicted"/>
<feature type="transmembrane region" description="Helical" evidence="1">
    <location>
        <begin position="144"/>
        <end position="166"/>
    </location>
</feature>
<reference evidence="2 3" key="1">
    <citation type="submission" date="2015-03" db="EMBL/GenBank/DDBJ databases">
        <title>Draft genome sequence of Elstera litoralis.</title>
        <authorList>
            <person name="Rahalkar M.C."/>
            <person name="Dhakephalkar P.K."/>
            <person name="Pore S.D."/>
            <person name="Arora P."/>
            <person name="Kapse N.G."/>
            <person name="Pandit P.S."/>
        </authorList>
    </citation>
    <scope>NUCLEOTIDE SEQUENCE [LARGE SCALE GENOMIC DNA]</scope>
    <source>
        <strain evidence="2 3">Dia-1</strain>
    </source>
</reference>
<comment type="caution">
    <text evidence="2">The sequence shown here is derived from an EMBL/GenBank/DDBJ whole genome shotgun (WGS) entry which is preliminary data.</text>
</comment>
<evidence type="ECO:0000256" key="1">
    <source>
        <dbReference type="SAM" id="Phobius"/>
    </source>
</evidence>
<keyword evidence="3" id="KW-1185">Reference proteome</keyword>
<sequence length="304" mass="33365">MVMIGLILLITDLFKENYEILRPIFAHGILIIHYVICFYALAAWLVLWVTAVDISLYIADIDSLSGFAANRTSGLHREPSWAGYALASSYLGVLITRPHRMLLPQIAYLIAIAVTGAGTGLILASCFIAHQVLITKRGNLMTRLAFLGGLGLLLLFVFSARISDVLDLKDPSSRMRLESTTVAAEVIAETFPIGTGFGNYQDYAVFDPNIWGGLLDISEATYYKSDILVLNFIAEFGVFGILLTIILIMNFTSRRNFLISITVIVMILTSGTVIQPAYFVLAAIIGLERGRVARQAMNGHGTPR</sequence>
<protein>
    <recommendedName>
        <fullName evidence="4">O-antigen polymerase</fullName>
    </recommendedName>
</protein>
<feature type="transmembrane region" description="Helical" evidence="1">
    <location>
        <begin position="228"/>
        <end position="251"/>
    </location>
</feature>
<name>A0A0F3IS35_9PROT</name>
<gene>
    <name evidence="2" type="ORF">VZ95_11965</name>
</gene>
<dbReference type="Proteomes" id="UP000033774">
    <property type="component" value="Unassembled WGS sequence"/>
</dbReference>
<evidence type="ECO:0000313" key="2">
    <source>
        <dbReference type="EMBL" id="KJV09363.1"/>
    </source>
</evidence>
<keyword evidence="1" id="KW-0812">Transmembrane</keyword>